<dbReference type="STRING" id="1230383.A0A1M8A9X8"/>
<evidence type="ECO:0000256" key="3">
    <source>
        <dbReference type="SAM" id="MobiDB-lite"/>
    </source>
</evidence>
<dbReference type="SUPFAM" id="SSF53474">
    <property type="entry name" value="alpha/beta-Hydrolases"/>
    <property type="match status" value="1"/>
</dbReference>
<comment type="catalytic activity">
    <reaction evidence="2">
        <text>a monoacylglycerol + H2O = glycerol + a fatty acid + H(+)</text>
        <dbReference type="Rhea" id="RHEA:15245"/>
        <dbReference type="ChEBI" id="CHEBI:15377"/>
        <dbReference type="ChEBI" id="CHEBI:15378"/>
        <dbReference type="ChEBI" id="CHEBI:17408"/>
        <dbReference type="ChEBI" id="CHEBI:17754"/>
        <dbReference type="ChEBI" id="CHEBI:28868"/>
    </reaction>
</comment>
<feature type="domain" description="DDHD" evidence="4">
    <location>
        <begin position="561"/>
        <end position="760"/>
    </location>
</feature>
<feature type="region of interest" description="Disordered" evidence="3">
    <location>
        <begin position="346"/>
        <end position="380"/>
    </location>
</feature>
<comment type="catalytic activity">
    <reaction evidence="1">
        <text>a diacylglycerol + H2O = a monoacylglycerol + a fatty acid + H(+)</text>
        <dbReference type="Rhea" id="RHEA:32731"/>
        <dbReference type="ChEBI" id="CHEBI:15377"/>
        <dbReference type="ChEBI" id="CHEBI:15378"/>
        <dbReference type="ChEBI" id="CHEBI:17408"/>
        <dbReference type="ChEBI" id="CHEBI:18035"/>
        <dbReference type="ChEBI" id="CHEBI:28868"/>
    </reaction>
</comment>
<dbReference type="SMART" id="SM01127">
    <property type="entry name" value="DDHD"/>
    <property type="match status" value="1"/>
</dbReference>
<dbReference type="OMA" id="WTNFTTG"/>
<evidence type="ECO:0000256" key="2">
    <source>
        <dbReference type="ARBA" id="ARBA00048461"/>
    </source>
</evidence>
<evidence type="ECO:0000313" key="6">
    <source>
        <dbReference type="Proteomes" id="UP000186303"/>
    </source>
</evidence>
<dbReference type="GO" id="GO:0004620">
    <property type="term" value="F:phospholipase activity"/>
    <property type="evidence" value="ECO:0007669"/>
    <property type="project" value="TreeGrafter"/>
</dbReference>
<dbReference type="PROSITE" id="PS51043">
    <property type="entry name" value="DDHD"/>
    <property type="match status" value="1"/>
</dbReference>
<dbReference type="GO" id="GO:0005737">
    <property type="term" value="C:cytoplasm"/>
    <property type="evidence" value="ECO:0007669"/>
    <property type="project" value="TreeGrafter"/>
</dbReference>
<name>A0A1M8A9X8_MALS4</name>
<dbReference type="PANTHER" id="PTHR23509">
    <property type="entry name" value="PA-PL1 PHOSPHOLIPASE FAMILY"/>
    <property type="match status" value="1"/>
</dbReference>
<dbReference type="AlphaFoldDB" id="A0A1M8A9X8"/>
<dbReference type="InterPro" id="IPR057826">
    <property type="entry name" value="WWE_C20G8.02"/>
</dbReference>
<evidence type="ECO:0000313" key="5">
    <source>
        <dbReference type="EMBL" id="SHO79228.1"/>
    </source>
</evidence>
<dbReference type="InterPro" id="IPR004177">
    <property type="entry name" value="DDHD_dom"/>
</dbReference>
<dbReference type="InterPro" id="IPR029058">
    <property type="entry name" value="AB_hydrolase_fold"/>
</dbReference>
<sequence>MEAVVGTSRLAAQREPRDAGVGASWFHSHGRIWVPFPEVDNLALEEAYGRVHAQLAGRRATQGTSSSGAPPARSWLSSSFWSSRTDENTSVLPPPAPPAPPDKHALPSYRATDPDEPAEERQFRVAVLEDRLFDVDLSQMIMYPALWAGYDQPVIRAHWYYVASDGATSPIGCDTLLEADILQAYHTAEPWRLSHRLKGTLSKSRGEEVPLYDLPSVVGGAKIHFEAPHTARIVTQHLGSKLFPFSRDAFLVRGLVHARELSERLRSGTAWQRRADSPPKRTPTASPAMQAADTPPADAPPPPPPADAPPAAGTIGERVAPSDPSVSPTPWVALSEAFMSKAWSFRRSPAPAPQDPGDESTSSESDVEDRYDDDTSMPCTSSRPPELLFCIHGIGQKLFEDYATMHFVHDIDRLRTLMRTQMQDADLRPLLNGGRVKLIPICWRRGLQFDPDVGYTLQDLTNDATIPAVRNIVTKALLDIPFYFSRHHGAMKQAVLHEMNRLYRLFVQRNPEFEQLGGRVSIMGHSLGSMLAADLLKMQPTLVPPVREIDEAHIHVTSPHLLFNTRYLFCTGSPLPFLLYMNGAQLRARRRPGNDADDATSDAVGQDGCFAVEAIYNVYASTDPVSFQMSATADPAYARMMRPVDLPRDAAHLPDALDKPRLNMGKLLQRVMRARSDDPTSPELRATSQPGTPLTLPVPLEEMERGERRFHALNPNGCIDYAMDVDSPSSFSQYIDMLRAHMSYWTSRTLANFLLHQLLLNPHAAPTHRSLTSIPDLVLEPSTDSV</sequence>
<feature type="region of interest" description="Disordered" evidence="3">
    <location>
        <begin position="674"/>
        <end position="697"/>
    </location>
</feature>
<organism evidence="5 6">
    <name type="scientific">Malassezia sympodialis (strain ATCC 42132)</name>
    <name type="common">Atopic eczema-associated yeast</name>
    <dbReference type="NCBI Taxonomy" id="1230383"/>
    <lineage>
        <taxon>Eukaryota</taxon>
        <taxon>Fungi</taxon>
        <taxon>Dikarya</taxon>
        <taxon>Basidiomycota</taxon>
        <taxon>Ustilaginomycotina</taxon>
        <taxon>Malasseziomycetes</taxon>
        <taxon>Malasseziales</taxon>
        <taxon>Malasseziaceae</taxon>
        <taxon>Malassezia</taxon>
    </lineage>
</organism>
<keyword evidence="6" id="KW-1185">Reference proteome</keyword>
<feature type="compositionally biased region" description="Pro residues" evidence="3">
    <location>
        <begin position="297"/>
        <end position="308"/>
    </location>
</feature>
<dbReference type="InterPro" id="IPR058055">
    <property type="entry name" value="PA-PLA1"/>
</dbReference>
<feature type="region of interest" description="Disordered" evidence="3">
    <location>
        <begin position="264"/>
        <end position="328"/>
    </location>
</feature>
<dbReference type="VEuPathDB" id="FungiDB:MSYG_3577"/>
<gene>
    <name evidence="5" type="ORF">MSYG_3577</name>
</gene>
<dbReference type="Pfam" id="PF23463">
    <property type="entry name" value="WWE_2"/>
    <property type="match status" value="1"/>
</dbReference>
<evidence type="ECO:0000256" key="1">
    <source>
        <dbReference type="ARBA" id="ARBA00047591"/>
    </source>
</evidence>
<evidence type="ECO:0000259" key="4">
    <source>
        <dbReference type="PROSITE" id="PS51043"/>
    </source>
</evidence>
<dbReference type="PANTHER" id="PTHR23509:SF6">
    <property type="entry name" value="PHOSPHOLIPASE C1020.13C-RELATED"/>
    <property type="match status" value="1"/>
</dbReference>
<dbReference type="Pfam" id="PF02862">
    <property type="entry name" value="DDHD"/>
    <property type="match status" value="2"/>
</dbReference>
<dbReference type="OrthoDB" id="69269at2759"/>
<dbReference type="Proteomes" id="UP000186303">
    <property type="component" value="Chromosome 6"/>
</dbReference>
<feature type="region of interest" description="Disordered" evidence="3">
    <location>
        <begin position="86"/>
        <end position="118"/>
    </location>
</feature>
<proteinExistence type="predicted"/>
<dbReference type="EMBL" id="LT671826">
    <property type="protein sequence ID" value="SHO79228.1"/>
    <property type="molecule type" value="Genomic_DNA"/>
</dbReference>
<keyword evidence="5" id="KW-0378">Hydrolase</keyword>
<feature type="compositionally biased region" description="Low complexity" evidence="3">
    <location>
        <begin position="287"/>
        <end position="296"/>
    </location>
</feature>
<protein>
    <submittedName>
        <fullName evidence="5">Similar to S.cerevisiae protein YOR022C (Putative carboxylic ester hydrolase)</fullName>
    </submittedName>
</protein>
<feature type="compositionally biased region" description="Acidic residues" evidence="3">
    <location>
        <begin position="365"/>
        <end position="375"/>
    </location>
</feature>
<accession>A0A1M8A9X8</accession>
<dbReference type="GO" id="GO:0046872">
    <property type="term" value="F:metal ion binding"/>
    <property type="evidence" value="ECO:0007669"/>
    <property type="project" value="InterPro"/>
</dbReference>
<reference evidence="6" key="1">
    <citation type="journal article" date="2017" name="Nucleic Acids Res.">
        <title>Proteogenomics produces comprehensive and highly accurate protein-coding gene annotation in a complete genome assembly of Malassezia sympodialis.</title>
        <authorList>
            <person name="Zhu Y."/>
            <person name="Engstroem P.G."/>
            <person name="Tellgren-Roth C."/>
            <person name="Baudo C.D."/>
            <person name="Kennell J.C."/>
            <person name="Sun S."/>
            <person name="Billmyre R.B."/>
            <person name="Schroeder M.S."/>
            <person name="Andersson A."/>
            <person name="Holm T."/>
            <person name="Sigurgeirsson B."/>
            <person name="Wu G."/>
            <person name="Sankaranarayanan S.R."/>
            <person name="Siddharthan R."/>
            <person name="Sanyal K."/>
            <person name="Lundeberg J."/>
            <person name="Nystedt B."/>
            <person name="Boekhout T."/>
            <person name="Dawson T.L. Jr."/>
            <person name="Heitman J."/>
            <person name="Scheynius A."/>
            <person name="Lehtioe J."/>
        </authorList>
    </citation>
    <scope>NUCLEOTIDE SEQUENCE [LARGE SCALE GENOMIC DNA]</scope>
    <source>
        <strain evidence="6">ATCC 42132</strain>
    </source>
</reference>